<dbReference type="Gene3D" id="1.20.1250.20">
    <property type="entry name" value="MFS general substrate transporter like domains"/>
    <property type="match status" value="1"/>
</dbReference>
<dbReference type="PANTHER" id="PTHR23531">
    <property type="entry name" value="QUINOLENE RESISTANCE PROTEIN NORA"/>
    <property type="match status" value="1"/>
</dbReference>
<protein>
    <submittedName>
        <fullName evidence="9">Multidrug MFS transporter</fullName>
    </submittedName>
</protein>
<evidence type="ECO:0000256" key="6">
    <source>
        <dbReference type="SAM" id="MobiDB-lite"/>
    </source>
</evidence>
<feature type="transmembrane region" description="Helical" evidence="7">
    <location>
        <begin position="160"/>
        <end position="181"/>
    </location>
</feature>
<evidence type="ECO:0000259" key="8">
    <source>
        <dbReference type="PROSITE" id="PS50850"/>
    </source>
</evidence>
<feature type="transmembrane region" description="Helical" evidence="7">
    <location>
        <begin position="132"/>
        <end position="154"/>
    </location>
</feature>
<dbReference type="InterPro" id="IPR020846">
    <property type="entry name" value="MFS_dom"/>
</dbReference>
<evidence type="ECO:0000256" key="7">
    <source>
        <dbReference type="SAM" id="Phobius"/>
    </source>
</evidence>
<evidence type="ECO:0000256" key="2">
    <source>
        <dbReference type="ARBA" id="ARBA00022448"/>
    </source>
</evidence>
<dbReference type="PANTHER" id="PTHR23531:SF2">
    <property type="entry name" value="PERMEASE"/>
    <property type="match status" value="1"/>
</dbReference>
<feature type="transmembrane region" description="Helical" evidence="7">
    <location>
        <begin position="230"/>
        <end position="252"/>
    </location>
</feature>
<dbReference type="PROSITE" id="PS50850">
    <property type="entry name" value="MFS"/>
    <property type="match status" value="1"/>
</dbReference>
<keyword evidence="10" id="KW-1185">Reference proteome</keyword>
<dbReference type="Proteomes" id="UP000061660">
    <property type="component" value="Chromosome"/>
</dbReference>
<keyword evidence="5 7" id="KW-0472">Membrane</keyword>
<dbReference type="AlphaFoldDB" id="A0A0U2L096"/>
<evidence type="ECO:0000256" key="1">
    <source>
        <dbReference type="ARBA" id="ARBA00004651"/>
    </source>
</evidence>
<feature type="transmembrane region" description="Helical" evidence="7">
    <location>
        <begin position="74"/>
        <end position="92"/>
    </location>
</feature>
<feature type="transmembrane region" description="Helical" evidence="7">
    <location>
        <begin position="44"/>
        <end position="62"/>
    </location>
</feature>
<dbReference type="PATRIC" id="fig|162209.4.peg.2654"/>
<dbReference type="NCBIfam" id="NF047574">
    <property type="entry name" value="opine_export_Sa"/>
    <property type="match status" value="1"/>
</dbReference>
<feature type="transmembrane region" description="Helical" evidence="7">
    <location>
        <begin position="98"/>
        <end position="120"/>
    </location>
</feature>
<name>A0A0U2L096_9BACL</name>
<reference evidence="9 10" key="2">
    <citation type="journal article" date="2016" name="Genome Announc.">
        <title>Complete Genome Sequences of Two Interactive Moderate Thermophiles, Paenibacillus napthalenovorans 32O-Y and Paenibacillus sp. 32O-W.</title>
        <authorList>
            <person name="Butler R.R.III."/>
            <person name="Wang J."/>
            <person name="Stark B.C."/>
            <person name="Pombert J.F."/>
        </authorList>
    </citation>
    <scope>NUCLEOTIDE SEQUENCE [LARGE SCALE GENOMIC DNA]</scope>
    <source>
        <strain evidence="9 10">32O-Y</strain>
    </source>
</reference>
<dbReference type="EMBL" id="CP013652">
    <property type="protein sequence ID" value="ALS22866.1"/>
    <property type="molecule type" value="Genomic_DNA"/>
</dbReference>
<evidence type="ECO:0000256" key="5">
    <source>
        <dbReference type="ARBA" id="ARBA00023136"/>
    </source>
</evidence>
<organism evidence="9 10">
    <name type="scientific">Paenibacillus naphthalenovorans</name>
    <dbReference type="NCBI Taxonomy" id="162209"/>
    <lineage>
        <taxon>Bacteria</taxon>
        <taxon>Bacillati</taxon>
        <taxon>Bacillota</taxon>
        <taxon>Bacilli</taxon>
        <taxon>Bacillales</taxon>
        <taxon>Paenibacillaceae</taxon>
        <taxon>Paenibacillus</taxon>
    </lineage>
</organism>
<keyword evidence="2" id="KW-0813">Transport</keyword>
<comment type="subcellular location">
    <subcellularLocation>
        <location evidence="1">Cell membrane</location>
        <topology evidence="1">Multi-pass membrane protein</topology>
    </subcellularLocation>
</comment>
<feature type="transmembrane region" description="Helical" evidence="7">
    <location>
        <begin position="384"/>
        <end position="403"/>
    </location>
</feature>
<dbReference type="GO" id="GO:0022857">
    <property type="term" value="F:transmembrane transporter activity"/>
    <property type="evidence" value="ECO:0007669"/>
    <property type="project" value="InterPro"/>
</dbReference>
<gene>
    <name evidence="9" type="ORF">IJ22_24930</name>
</gene>
<evidence type="ECO:0000313" key="10">
    <source>
        <dbReference type="Proteomes" id="UP000061660"/>
    </source>
</evidence>
<sequence length="414" mass="43395">MKGALSWPFLRLYLLTLLYFSGNSILNVIIPLKGESLGASNSTIGLIMGAYLLTTMFFRPWAGGLIQRYGAIRVLRVLLTVNGLALLLYTFTGLEGYFFARVLQGVCTAFFSMALQLGVIEALPDKDRAQGISMYSLCSYLPGIFGPLLAIGMWQSGETGGMGLFAVSMIAIAILTGIVGFTARIGGQPDDTASGEEGRGPAGASGREGERRSPAAAMLRATIQLGSNPHLFRCGVLMLSASVVFGAVTAFVPLYAPQIQGGNAAVYLMIQAAVVVAARFLLRSWIPSDGKWRSSFVGGLMMLLVTASLAVGLSPSAGAALFYIGAVLLGIAQALLYPTLTTYLSFVLPKAERGVLIGLFIATADLGVSLGGIIMGPVSDLTSYSSMYLICAALAAAAALLALQRRVRQASSAS</sequence>
<dbReference type="InterPro" id="IPR052714">
    <property type="entry name" value="MFS_Exporter"/>
</dbReference>
<feature type="transmembrane region" description="Helical" evidence="7">
    <location>
        <begin position="12"/>
        <end position="32"/>
    </location>
</feature>
<dbReference type="RefSeq" id="WP_062408984.1">
    <property type="nucleotide sequence ID" value="NZ_CP013652.1"/>
</dbReference>
<dbReference type="SUPFAM" id="SSF103473">
    <property type="entry name" value="MFS general substrate transporter"/>
    <property type="match status" value="1"/>
</dbReference>
<proteinExistence type="predicted"/>
<evidence type="ECO:0000313" key="9">
    <source>
        <dbReference type="EMBL" id="ALS22866.1"/>
    </source>
</evidence>
<evidence type="ECO:0000256" key="4">
    <source>
        <dbReference type="ARBA" id="ARBA00022989"/>
    </source>
</evidence>
<reference evidence="10" key="1">
    <citation type="submission" date="2015-12" db="EMBL/GenBank/DDBJ databases">
        <title>Complete genome sequences of two moderately thermophilic Paenibacillus species.</title>
        <authorList>
            <person name="Butler R.III."/>
            <person name="Wang J."/>
            <person name="Stark B.C."/>
            <person name="Pombert J.-F."/>
        </authorList>
    </citation>
    <scope>NUCLEOTIDE SEQUENCE [LARGE SCALE GENOMIC DNA]</scope>
    <source>
        <strain evidence="10">32O-Y</strain>
    </source>
</reference>
<keyword evidence="3 7" id="KW-0812">Transmembrane</keyword>
<dbReference type="Pfam" id="PF07690">
    <property type="entry name" value="MFS_1"/>
    <property type="match status" value="1"/>
</dbReference>
<accession>A0A0U2L096</accession>
<dbReference type="STRING" id="162209.IJ22_24930"/>
<feature type="transmembrane region" description="Helical" evidence="7">
    <location>
        <begin position="320"/>
        <end position="344"/>
    </location>
</feature>
<dbReference type="KEGG" id="pnp:IJ22_24930"/>
<dbReference type="OrthoDB" id="2545864at2"/>
<feature type="transmembrane region" description="Helical" evidence="7">
    <location>
        <begin position="294"/>
        <end position="314"/>
    </location>
</feature>
<evidence type="ECO:0000256" key="3">
    <source>
        <dbReference type="ARBA" id="ARBA00022692"/>
    </source>
</evidence>
<feature type="region of interest" description="Disordered" evidence="6">
    <location>
        <begin position="189"/>
        <end position="211"/>
    </location>
</feature>
<feature type="transmembrane region" description="Helical" evidence="7">
    <location>
        <begin position="356"/>
        <end position="378"/>
    </location>
</feature>
<feature type="transmembrane region" description="Helical" evidence="7">
    <location>
        <begin position="264"/>
        <end position="282"/>
    </location>
</feature>
<dbReference type="InterPro" id="IPR011701">
    <property type="entry name" value="MFS"/>
</dbReference>
<keyword evidence="4 7" id="KW-1133">Transmembrane helix</keyword>
<dbReference type="InterPro" id="IPR036259">
    <property type="entry name" value="MFS_trans_sf"/>
</dbReference>
<dbReference type="GO" id="GO:0005886">
    <property type="term" value="C:plasma membrane"/>
    <property type="evidence" value="ECO:0007669"/>
    <property type="project" value="UniProtKB-SubCell"/>
</dbReference>
<feature type="domain" description="Major facilitator superfamily (MFS) profile" evidence="8">
    <location>
        <begin position="8"/>
        <end position="410"/>
    </location>
</feature>